<name>A0A1H3TRB2_9PSEU</name>
<evidence type="ECO:0000256" key="1">
    <source>
        <dbReference type="SAM" id="MobiDB-lite"/>
    </source>
</evidence>
<sequence length="39" mass="3996">MLHDLDAVLGDEAAPADIRGADVSFGAPDRDSEPADDNG</sequence>
<feature type="region of interest" description="Disordered" evidence="1">
    <location>
        <begin position="1"/>
        <end position="39"/>
    </location>
</feature>
<protein>
    <submittedName>
        <fullName evidence="2">Uncharacterized protein</fullName>
    </submittedName>
</protein>
<accession>A0A1H3TRB2</accession>
<evidence type="ECO:0000313" key="2">
    <source>
        <dbReference type="EMBL" id="SDZ51879.1"/>
    </source>
</evidence>
<dbReference type="AlphaFoldDB" id="A0A1H3TRB2"/>
<evidence type="ECO:0000313" key="3">
    <source>
        <dbReference type="Proteomes" id="UP000199529"/>
    </source>
</evidence>
<dbReference type="Proteomes" id="UP000199529">
    <property type="component" value="Unassembled WGS sequence"/>
</dbReference>
<organism evidence="2 3">
    <name type="scientific">Saccharopolyspora shandongensis</name>
    <dbReference type="NCBI Taxonomy" id="418495"/>
    <lineage>
        <taxon>Bacteria</taxon>
        <taxon>Bacillati</taxon>
        <taxon>Actinomycetota</taxon>
        <taxon>Actinomycetes</taxon>
        <taxon>Pseudonocardiales</taxon>
        <taxon>Pseudonocardiaceae</taxon>
        <taxon>Saccharopolyspora</taxon>
    </lineage>
</organism>
<gene>
    <name evidence="2" type="ORF">SAMN05216215_108814</name>
</gene>
<dbReference type="EMBL" id="FNOK01000088">
    <property type="protein sequence ID" value="SDZ51879.1"/>
    <property type="molecule type" value="Genomic_DNA"/>
</dbReference>
<proteinExistence type="predicted"/>
<reference evidence="3" key="1">
    <citation type="submission" date="2016-10" db="EMBL/GenBank/DDBJ databases">
        <authorList>
            <person name="Varghese N."/>
            <person name="Submissions S."/>
        </authorList>
    </citation>
    <scope>NUCLEOTIDE SEQUENCE [LARGE SCALE GENOMIC DNA]</scope>
    <source>
        <strain evidence="3">CGMCC 4.3530</strain>
    </source>
</reference>
<keyword evidence="3" id="KW-1185">Reference proteome</keyword>